<dbReference type="CDD" id="cd16900">
    <property type="entry name" value="endolysin_R21-like"/>
    <property type="match status" value="1"/>
</dbReference>
<evidence type="ECO:0000313" key="8">
    <source>
        <dbReference type="Proteomes" id="UP000323105"/>
    </source>
</evidence>
<evidence type="ECO:0000256" key="5">
    <source>
        <dbReference type="ARBA" id="ARBA00023295"/>
    </source>
</evidence>
<evidence type="ECO:0000256" key="1">
    <source>
        <dbReference type="ARBA" id="ARBA00000632"/>
    </source>
</evidence>
<organism evidence="7 8">
    <name type="scientific">Comamonas testosteroni</name>
    <name type="common">Pseudomonas testosteroni</name>
    <dbReference type="NCBI Taxonomy" id="285"/>
    <lineage>
        <taxon>Bacteria</taxon>
        <taxon>Pseudomonadati</taxon>
        <taxon>Pseudomonadota</taxon>
        <taxon>Betaproteobacteria</taxon>
        <taxon>Burkholderiales</taxon>
        <taxon>Comamonadaceae</taxon>
        <taxon>Comamonas</taxon>
    </lineage>
</organism>
<dbReference type="Proteomes" id="UP000323105">
    <property type="component" value="Unassembled WGS sequence"/>
</dbReference>
<dbReference type="AlphaFoldDB" id="A0A5A7MHW7"/>
<proteinExistence type="inferred from homology"/>
<dbReference type="InterPro" id="IPR051018">
    <property type="entry name" value="Bacteriophage_GH24"/>
</dbReference>
<evidence type="ECO:0000256" key="6">
    <source>
        <dbReference type="RuleBase" id="RU003788"/>
    </source>
</evidence>
<dbReference type="EC" id="3.2.1.17" evidence="6"/>
<gene>
    <name evidence="7" type="ORF">CTTA_4443</name>
</gene>
<sequence>MPGTMLGMSLSTRSRIIATLGGGGIGAAVLSILVGTNGSGVIPQEEGRYTKAYLDPIGIPTICEGWTKGVRLGDRATQAECDELTMRGIEQALDIFMRHVPQPVRERMPAETVASFLSFIYNVGPGKSGVKDGFVWLKNGRNSTMLQHLQAGRIVQACTQMPGWVTAGGVRWPGLVKRRNHEMTLCLQRLNMPADQIQQLWHGPAPTSPVRVYDIGAAEVFQEAGQ</sequence>
<dbReference type="GO" id="GO:0016998">
    <property type="term" value="P:cell wall macromolecule catabolic process"/>
    <property type="evidence" value="ECO:0007669"/>
    <property type="project" value="InterPro"/>
</dbReference>
<dbReference type="SUPFAM" id="SSF53955">
    <property type="entry name" value="Lysozyme-like"/>
    <property type="match status" value="1"/>
</dbReference>
<keyword evidence="4 6" id="KW-0378">Hydrolase</keyword>
<evidence type="ECO:0000256" key="4">
    <source>
        <dbReference type="ARBA" id="ARBA00022801"/>
    </source>
</evidence>
<dbReference type="InterPro" id="IPR034690">
    <property type="entry name" value="Endolysin_T4_type"/>
</dbReference>
<dbReference type="InterPro" id="IPR023347">
    <property type="entry name" value="Lysozyme_dom_sf"/>
</dbReference>
<comment type="caution">
    <text evidence="7">The sequence shown here is derived from an EMBL/GenBank/DDBJ whole genome shotgun (WGS) entry which is preliminary data.</text>
</comment>
<dbReference type="HAMAP" id="MF_04110">
    <property type="entry name" value="ENDOLYSIN_T4"/>
    <property type="match status" value="1"/>
</dbReference>
<evidence type="ECO:0000256" key="2">
    <source>
        <dbReference type="ARBA" id="ARBA00022529"/>
    </source>
</evidence>
<keyword evidence="5 6" id="KW-0326">Glycosidase</keyword>
<name>A0A5A7MHW7_COMTE</name>
<dbReference type="Gene3D" id="1.10.530.40">
    <property type="match status" value="1"/>
</dbReference>
<dbReference type="Pfam" id="PF00959">
    <property type="entry name" value="Phage_lysozyme"/>
    <property type="match status" value="1"/>
</dbReference>
<dbReference type="PANTHER" id="PTHR38107">
    <property type="match status" value="1"/>
</dbReference>
<protein>
    <recommendedName>
        <fullName evidence="6">Lysozyme</fullName>
        <ecNumber evidence="6">3.2.1.17</ecNumber>
    </recommendedName>
</protein>
<comment type="catalytic activity">
    <reaction evidence="1 6">
        <text>Hydrolysis of (1-&gt;4)-beta-linkages between N-acetylmuramic acid and N-acetyl-D-glucosamine residues in a peptidoglycan and between N-acetyl-D-glucosamine residues in chitodextrins.</text>
        <dbReference type="EC" id="3.2.1.17"/>
    </reaction>
</comment>
<keyword evidence="2 6" id="KW-0929">Antimicrobial</keyword>
<dbReference type="InterPro" id="IPR002196">
    <property type="entry name" value="Glyco_hydro_24"/>
</dbReference>
<comment type="similarity">
    <text evidence="6">Belongs to the glycosyl hydrolase 24 family.</text>
</comment>
<dbReference type="EMBL" id="BKBW01000013">
    <property type="protein sequence ID" value="GEQ77438.1"/>
    <property type="molecule type" value="Genomic_DNA"/>
</dbReference>
<dbReference type="GO" id="GO:0009253">
    <property type="term" value="P:peptidoglycan catabolic process"/>
    <property type="evidence" value="ECO:0007669"/>
    <property type="project" value="InterPro"/>
</dbReference>
<dbReference type="GO" id="GO:0042742">
    <property type="term" value="P:defense response to bacterium"/>
    <property type="evidence" value="ECO:0007669"/>
    <property type="project" value="UniProtKB-KW"/>
</dbReference>
<dbReference type="PANTHER" id="PTHR38107:SF3">
    <property type="entry name" value="LYSOZYME RRRD-RELATED"/>
    <property type="match status" value="1"/>
</dbReference>
<dbReference type="GO" id="GO:0003796">
    <property type="term" value="F:lysozyme activity"/>
    <property type="evidence" value="ECO:0007669"/>
    <property type="project" value="UniProtKB-EC"/>
</dbReference>
<dbReference type="InterPro" id="IPR023346">
    <property type="entry name" value="Lysozyme-like_dom_sf"/>
</dbReference>
<keyword evidence="3 6" id="KW-0081">Bacteriolytic enzyme</keyword>
<reference evidence="7 8" key="1">
    <citation type="journal article" date="2019" name="Microbiol. Resour. Announc.">
        <title>Draft Genome Sequence of Comamonas testosteroni TA441, a Bacterium That Has a Cryptic Phenol Degradation Gene Cluster.</title>
        <authorList>
            <person name="Arai H."/>
            <person name="Ishii M."/>
        </authorList>
    </citation>
    <scope>NUCLEOTIDE SEQUENCE [LARGE SCALE GENOMIC DNA]</scope>
    <source>
        <strain evidence="7 8">TA441</strain>
    </source>
</reference>
<accession>A0A5A7MHW7</accession>
<evidence type="ECO:0000256" key="3">
    <source>
        <dbReference type="ARBA" id="ARBA00022638"/>
    </source>
</evidence>
<dbReference type="GO" id="GO:0031640">
    <property type="term" value="P:killing of cells of another organism"/>
    <property type="evidence" value="ECO:0007669"/>
    <property type="project" value="UniProtKB-KW"/>
</dbReference>
<evidence type="ECO:0000313" key="7">
    <source>
        <dbReference type="EMBL" id="GEQ77438.1"/>
    </source>
</evidence>